<reference evidence="1 2" key="1">
    <citation type="submission" date="2017-11" db="EMBL/GenBank/DDBJ databases">
        <title>Genome sequencing of Prevotella intermedia KCOM 2837.</title>
        <authorList>
            <person name="Kook J.-K."/>
            <person name="Park S.-N."/>
            <person name="Lim Y.K."/>
        </authorList>
    </citation>
    <scope>NUCLEOTIDE SEQUENCE [LARGE SCALE GENOMIC DNA]</scope>
    <source>
        <strain evidence="1 2">KCOM 2837</strain>
    </source>
</reference>
<dbReference type="AlphaFoldDB" id="A0A2D3L759"/>
<dbReference type="EMBL" id="CP024723">
    <property type="protein sequence ID" value="ATV26353.1"/>
    <property type="molecule type" value="Genomic_DNA"/>
</dbReference>
<proteinExistence type="predicted"/>
<evidence type="ECO:0008006" key="3">
    <source>
        <dbReference type="Google" id="ProtNLM"/>
    </source>
</evidence>
<sequence>MKTYVITISKHFLTTHKRAGEETNFKEKFLNGEKIHTIRVNHPLWEKRIKEAQEGRAVLSVRQWTGKPYRSKQVEVARLTAENGIGVQQLEIFDFMRPAKVDSCQLVDLRDLANNDGLSFSDWYHWFRLADVKKPMAIIHFTEFRY</sequence>
<accession>A0A2D3L759</accession>
<protein>
    <recommendedName>
        <fullName evidence="3">ASCH domain-containing protein</fullName>
    </recommendedName>
</protein>
<dbReference type="Proteomes" id="UP000229630">
    <property type="component" value="Chromosome 1"/>
</dbReference>
<name>A0A2D3L759_PREIN</name>
<evidence type="ECO:0000313" key="1">
    <source>
        <dbReference type="EMBL" id="ATV26353.1"/>
    </source>
</evidence>
<dbReference type="RefSeq" id="WP_100019320.1">
    <property type="nucleotide sequence ID" value="NZ_CP024723.1"/>
</dbReference>
<gene>
    <name evidence="1" type="ORF">CTM62_06220</name>
</gene>
<evidence type="ECO:0000313" key="2">
    <source>
        <dbReference type="Proteomes" id="UP000229630"/>
    </source>
</evidence>
<organism evidence="1 2">
    <name type="scientific">Prevotella intermedia</name>
    <dbReference type="NCBI Taxonomy" id="28131"/>
    <lineage>
        <taxon>Bacteria</taxon>
        <taxon>Pseudomonadati</taxon>
        <taxon>Bacteroidota</taxon>
        <taxon>Bacteroidia</taxon>
        <taxon>Bacteroidales</taxon>
        <taxon>Prevotellaceae</taxon>
        <taxon>Prevotella</taxon>
    </lineage>
</organism>